<name>A0AAD4CCK6_ASPNN</name>
<dbReference type="PANTHER" id="PTHR37842:SF2">
    <property type="entry name" value="GYLCOSYL HYDROLASE 115 C-TERMINAL DOMAIN-CONTAINING PROTEIN"/>
    <property type="match status" value="1"/>
</dbReference>
<evidence type="ECO:0000259" key="3">
    <source>
        <dbReference type="Pfam" id="PF17829"/>
    </source>
</evidence>
<dbReference type="Gene3D" id="2.60.120.1620">
    <property type="match status" value="1"/>
</dbReference>
<dbReference type="InterPro" id="IPR031924">
    <property type="entry name" value="GH115"/>
</dbReference>
<dbReference type="Proteomes" id="UP001194746">
    <property type="component" value="Unassembled WGS sequence"/>
</dbReference>
<dbReference type="EMBL" id="VCAU01000139">
    <property type="protein sequence ID" value="KAF9883989.1"/>
    <property type="molecule type" value="Genomic_DNA"/>
</dbReference>
<evidence type="ECO:0000313" key="4">
    <source>
        <dbReference type="EMBL" id="KAF9883989.1"/>
    </source>
</evidence>
<dbReference type="InterPro" id="IPR041437">
    <property type="entry name" value="GH115_C"/>
</dbReference>
<feature type="signal peptide" evidence="2">
    <location>
        <begin position="1"/>
        <end position="18"/>
    </location>
</feature>
<dbReference type="AlphaFoldDB" id="A0AAD4CCK6"/>
<sequence>MLITTLVTVFCAVRAAHALGQESTVTFNGGKGSIKLGGRGYHGAILLDNDDWPGVIRAAGDLAADFGRVTGTNLTRHLLKGTVAEGTNSKKVIIAGTIGQSRLISTLAEDGKIDLNSTEGKWEAFQSDVVKNPIEGVSEALVISGSDKRGTIYGLYDISEQIGVSPWHWFADVPAAQHKEVFALNKQKIQDSPSIKYRGIFLNDEQPGLTNWIDANYPKAKYGPGYNADFYSHVFELLLRLRANYLWPAEWNNAFHLDDPRNSPTADEYGIVMGTSHTEPMMRWTKEQSLFLEGAWNWDTNRENITQFFKEGAERSKQYDSLYTLGMRGLGDTASPSITPQSLGEIVAAQQQILSDVFNVTDVSSIPQMWCLYKEVGGYFHDGLRVPDDVTLLWADDNWGNVQRLPLGNETDREAGAGVYYHFDYVGDPRDYKWINTISLQKTWEQMHLTYERGAKQIWIVNMGDLKGLELPLNHYFDLAYDFPRMSSPDSTLDWLKLWAAREFGVSANAVADIMNRYGMYAARRKYELLSPQTFSLINYNEADKVLKEWEQLVKDAQKVYNSLSPAARPAFFELVLHPCTAGYIVTNIHITAGKNNLYAAQRRTSANTLANKALELFKEDHQLTQRYHQLLDGKWKYIMDQTHLGYSYWQQPMRNTLPPLAYTQLLEDSLAGSMGVSVEGSNASVPGDDQWHSLSSNTLTLPPLDPYGPSSRWIEVYSRGTEDIQFTVKPHDPWVKASPSSGRISASGKNTDIRVQLSIDWNNAPVGSSISSIDVSVVSGDYGNFGMPTIQLPVNKTSAPGSFHGFVESDATVSIEAEHTSRNTSDGNVSYEVIPGYGRTLSGVTLLPSLADTQQPPSSPRLEYDMYIFSNTSVVDATVYLGPSLNTDPSRPLKYAIAFNDAEPEIVQFVPSTPLGTLPTTWGATVSNAVWTNTTSHEIVGGGNKNTLKLWAVEPGVVFQKVVVDLGGVRDSYLGPPESKIV</sequence>
<feature type="chain" id="PRO_5042221381" description="Gylcosyl hydrolase 115 C-terminal domain-containing protein" evidence="2">
    <location>
        <begin position="19"/>
        <end position="983"/>
    </location>
</feature>
<dbReference type="InterPro" id="IPR042301">
    <property type="entry name" value="GH115_sf"/>
</dbReference>
<evidence type="ECO:0000256" key="1">
    <source>
        <dbReference type="ARBA" id="ARBA00022801"/>
    </source>
</evidence>
<dbReference type="Gene3D" id="3.30.379.10">
    <property type="entry name" value="Chitobiase/beta-hexosaminidase domain 2-like"/>
    <property type="match status" value="1"/>
</dbReference>
<dbReference type="Gene3D" id="3.20.20.520">
    <property type="entry name" value="Glycosyl hydrolase family 115"/>
    <property type="match status" value="1"/>
</dbReference>
<dbReference type="SUPFAM" id="SSF55545">
    <property type="entry name" value="beta-N-acetylhexosaminidase-like domain"/>
    <property type="match status" value="1"/>
</dbReference>
<dbReference type="InterPro" id="IPR029018">
    <property type="entry name" value="Hex-like_dom2"/>
</dbReference>
<dbReference type="GO" id="GO:0016787">
    <property type="term" value="F:hydrolase activity"/>
    <property type="evidence" value="ECO:0007669"/>
    <property type="project" value="UniProtKB-KW"/>
</dbReference>
<dbReference type="Pfam" id="PF17829">
    <property type="entry name" value="GH115_C"/>
    <property type="match status" value="1"/>
</dbReference>
<keyword evidence="2" id="KW-0732">Signal</keyword>
<evidence type="ECO:0000256" key="2">
    <source>
        <dbReference type="SAM" id="SignalP"/>
    </source>
</evidence>
<dbReference type="PANTHER" id="PTHR37842">
    <property type="match status" value="1"/>
</dbReference>
<comment type="caution">
    <text evidence="4">The sequence shown here is derived from an EMBL/GenBank/DDBJ whole genome shotgun (WGS) entry which is preliminary data.</text>
</comment>
<dbReference type="Pfam" id="PF15979">
    <property type="entry name" value="Glyco_hydro_115"/>
    <property type="match status" value="1"/>
</dbReference>
<gene>
    <name evidence="4" type="ORF">FE257_002430</name>
</gene>
<accession>A0AAD4CCK6</accession>
<evidence type="ECO:0000313" key="5">
    <source>
        <dbReference type="Proteomes" id="UP001194746"/>
    </source>
</evidence>
<dbReference type="Gene3D" id="1.20.58.2150">
    <property type="match status" value="1"/>
</dbReference>
<proteinExistence type="predicted"/>
<organism evidence="4 5">
    <name type="scientific">Aspergillus nanangensis</name>
    <dbReference type="NCBI Taxonomy" id="2582783"/>
    <lineage>
        <taxon>Eukaryota</taxon>
        <taxon>Fungi</taxon>
        <taxon>Dikarya</taxon>
        <taxon>Ascomycota</taxon>
        <taxon>Pezizomycotina</taxon>
        <taxon>Eurotiomycetes</taxon>
        <taxon>Eurotiomycetidae</taxon>
        <taxon>Eurotiales</taxon>
        <taxon>Aspergillaceae</taxon>
        <taxon>Aspergillus</taxon>
        <taxon>Aspergillus subgen. Circumdati</taxon>
    </lineage>
</organism>
<reference evidence="4" key="2">
    <citation type="submission" date="2020-02" db="EMBL/GenBank/DDBJ databases">
        <authorList>
            <person name="Gilchrist C.L.M."/>
            <person name="Chooi Y.-H."/>
        </authorList>
    </citation>
    <scope>NUCLEOTIDE SEQUENCE</scope>
    <source>
        <strain evidence="4">MST-FP2251</strain>
    </source>
</reference>
<protein>
    <recommendedName>
        <fullName evidence="3">Gylcosyl hydrolase 115 C-terminal domain-containing protein</fullName>
    </recommendedName>
</protein>
<reference evidence="4" key="1">
    <citation type="journal article" date="2019" name="Beilstein J. Org. Chem.">
        <title>Nanangenines: drimane sesquiterpenoids as the dominant metabolite cohort of a novel Australian fungus, Aspergillus nanangensis.</title>
        <authorList>
            <person name="Lacey H.J."/>
            <person name="Gilchrist C.L.M."/>
            <person name="Crombie A."/>
            <person name="Kalaitzis J.A."/>
            <person name="Vuong D."/>
            <person name="Rutledge P.J."/>
            <person name="Turner P."/>
            <person name="Pitt J.I."/>
            <person name="Lacey E."/>
            <person name="Chooi Y.H."/>
            <person name="Piggott A.M."/>
        </authorList>
    </citation>
    <scope>NUCLEOTIDE SEQUENCE</scope>
    <source>
        <strain evidence="4">MST-FP2251</strain>
    </source>
</reference>
<keyword evidence="1" id="KW-0378">Hydrolase</keyword>
<keyword evidence="5" id="KW-1185">Reference proteome</keyword>
<feature type="domain" description="Gylcosyl hydrolase 115 C-terminal" evidence="3">
    <location>
        <begin position="806"/>
        <end position="979"/>
    </location>
</feature>